<gene>
    <name evidence="2" type="ORF">Slin15195_G098650</name>
</gene>
<reference evidence="2" key="1">
    <citation type="submission" date="2022-06" db="EMBL/GenBank/DDBJ databases">
        <title>Complete genome sequences of two strains of the flax pathogen Septoria linicola.</title>
        <authorList>
            <person name="Lapalu N."/>
            <person name="Simon A."/>
            <person name="Demenou B."/>
            <person name="Paumier D."/>
            <person name="Guillot M.-P."/>
            <person name="Gout L."/>
            <person name="Valade R."/>
        </authorList>
    </citation>
    <scope>NUCLEOTIDE SEQUENCE</scope>
    <source>
        <strain evidence="2">SE15195</strain>
    </source>
</reference>
<dbReference type="Proteomes" id="UP001056384">
    <property type="component" value="Chromosome 8"/>
</dbReference>
<organism evidence="2 3">
    <name type="scientific">Septoria linicola</name>
    <dbReference type="NCBI Taxonomy" id="215465"/>
    <lineage>
        <taxon>Eukaryota</taxon>
        <taxon>Fungi</taxon>
        <taxon>Dikarya</taxon>
        <taxon>Ascomycota</taxon>
        <taxon>Pezizomycotina</taxon>
        <taxon>Dothideomycetes</taxon>
        <taxon>Dothideomycetidae</taxon>
        <taxon>Mycosphaerellales</taxon>
        <taxon>Mycosphaerellaceae</taxon>
        <taxon>Septoria</taxon>
    </lineage>
</organism>
<accession>A0A9Q9B569</accession>
<sequence length="166" mass="17901">MTNDDTTSTTSGSGNLTASTMPTSKSAAFSDSGSVNSAPINYPTGHPGTRANTINGDTNPLSEIHAHHVHARLMSTLSASTRPSLLSSVDNELERIDTDESEGVLEFNNWGDEAEDAIHAALAKLAQLARDEHKANPEKTVEQYFSQRLGKLLTQGEVQFDSRYLN</sequence>
<dbReference type="EMBL" id="CP099425">
    <property type="protein sequence ID" value="USW56546.1"/>
    <property type="molecule type" value="Genomic_DNA"/>
</dbReference>
<dbReference type="AlphaFoldDB" id="A0A9Q9B569"/>
<dbReference type="OrthoDB" id="407617at2759"/>
<evidence type="ECO:0000256" key="1">
    <source>
        <dbReference type="SAM" id="MobiDB-lite"/>
    </source>
</evidence>
<feature type="compositionally biased region" description="Low complexity" evidence="1">
    <location>
        <begin position="1"/>
        <end position="20"/>
    </location>
</feature>
<evidence type="ECO:0000313" key="3">
    <source>
        <dbReference type="Proteomes" id="UP001056384"/>
    </source>
</evidence>
<keyword evidence="3" id="KW-1185">Reference proteome</keyword>
<feature type="region of interest" description="Disordered" evidence="1">
    <location>
        <begin position="1"/>
        <end position="52"/>
    </location>
</feature>
<name>A0A9Q9B569_9PEZI</name>
<evidence type="ECO:0000313" key="2">
    <source>
        <dbReference type="EMBL" id="USW56546.1"/>
    </source>
</evidence>
<protein>
    <submittedName>
        <fullName evidence="2">Uncharacterized protein</fullName>
    </submittedName>
</protein>
<proteinExistence type="predicted"/>
<feature type="compositionally biased region" description="Polar residues" evidence="1">
    <location>
        <begin position="21"/>
        <end position="39"/>
    </location>
</feature>